<protein>
    <submittedName>
        <fullName evidence="2">Uncharacterized protein</fullName>
    </submittedName>
</protein>
<reference evidence="3" key="1">
    <citation type="journal article" date="2019" name="Int. J. Syst. Evol. Microbiol.">
        <title>The Global Catalogue of Microorganisms (GCM) 10K type strain sequencing project: providing services to taxonomists for standard genome sequencing and annotation.</title>
        <authorList>
            <consortium name="The Broad Institute Genomics Platform"/>
            <consortium name="The Broad Institute Genome Sequencing Center for Infectious Disease"/>
            <person name="Wu L."/>
            <person name="Ma J."/>
        </authorList>
    </citation>
    <scope>NUCLEOTIDE SEQUENCE [LARGE SCALE GENOMIC DNA]</scope>
    <source>
        <strain evidence="3">JCM 10367</strain>
    </source>
</reference>
<comment type="caution">
    <text evidence="2">The sequence shown here is derived from an EMBL/GenBank/DDBJ whole genome shotgun (WGS) entry which is preliminary data.</text>
</comment>
<keyword evidence="3" id="KW-1185">Reference proteome</keyword>
<evidence type="ECO:0000256" key="1">
    <source>
        <dbReference type="SAM" id="MobiDB-lite"/>
    </source>
</evidence>
<proteinExistence type="predicted"/>
<dbReference type="Proteomes" id="UP001500724">
    <property type="component" value="Unassembled WGS sequence"/>
</dbReference>
<name>A0ABP3SVN5_9ACTN</name>
<accession>A0ABP3SVN5</accession>
<evidence type="ECO:0000313" key="3">
    <source>
        <dbReference type="Proteomes" id="UP001500724"/>
    </source>
</evidence>
<evidence type="ECO:0000313" key="2">
    <source>
        <dbReference type="EMBL" id="GAA0656544.1"/>
    </source>
</evidence>
<feature type="compositionally biased region" description="Low complexity" evidence="1">
    <location>
        <begin position="23"/>
        <end position="42"/>
    </location>
</feature>
<dbReference type="EMBL" id="BAAAGU010000041">
    <property type="protein sequence ID" value="GAA0656544.1"/>
    <property type="molecule type" value="Genomic_DNA"/>
</dbReference>
<sequence>MRPAPVMASVPHTETFRESSGTAFRAAAAGAEDARNANAENAQKGCTPTGLAGGGPYPSAMRWW</sequence>
<organism evidence="2 3">
    <name type="scientific">Streptomyces thermocarboxydovorans</name>
    <dbReference type="NCBI Taxonomy" id="59298"/>
    <lineage>
        <taxon>Bacteria</taxon>
        <taxon>Bacillati</taxon>
        <taxon>Actinomycetota</taxon>
        <taxon>Actinomycetes</taxon>
        <taxon>Kitasatosporales</taxon>
        <taxon>Streptomycetaceae</taxon>
        <taxon>Streptomyces</taxon>
    </lineage>
</organism>
<gene>
    <name evidence="2" type="ORF">GCM10009535_39380</name>
</gene>
<feature type="region of interest" description="Disordered" evidence="1">
    <location>
        <begin position="1"/>
        <end position="64"/>
    </location>
</feature>